<dbReference type="EMBL" id="BKCJ010004172">
    <property type="protein sequence ID" value="GEU59440.1"/>
    <property type="molecule type" value="Genomic_DNA"/>
</dbReference>
<proteinExistence type="predicted"/>
<gene>
    <name evidence="3" type="ORF">Tci_031418</name>
</gene>
<protein>
    <submittedName>
        <fullName evidence="3">Copia protein</fullName>
    </submittedName>
</protein>
<evidence type="ECO:0000259" key="1">
    <source>
        <dbReference type="Pfam" id="PF07727"/>
    </source>
</evidence>
<sequence>MEESKDLTSLSLDELIGNLKVCEMIIKKDSEIVKAKGERRSIALKAKKESSDEEGSTSRSEEKEYAVAICLGVDLEPDEWIKDSGCSKYMTGNQKLFLTYKAYNGGNAIYGNNLRGNIISKGQICDSKCKVIFIENDREIIKDNTIIGSGIRKKGLYVMKIGNEPKDKLYLATIDENSTLWHRRKTILGIHGQDSFELKMKPLNNLSIRTDHGREFDNEVQFGEFCNANGTKWVYRNKLDKNGVVSRNKHGLVAQGYNQQSGIDYDETYALVASRRLPPPATGHHTAAAGKLFRRDFSGETKKIASLPIYPIYYTTPLHAPPHLQSHHYPAAATIRHPPHPRHYHHHRWHTTSAANTTTLAAAPLPSAPPWQQQQGSVWVVLLPYGRKGGVRWGFRLDRGSNSNKGVFVSDY</sequence>
<dbReference type="Pfam" id="PF07727">
    <property type="entry name" value="RVT_2"/>
    <property type="match status" value="1"/>
</dbReference>
<accession>A0A6L2LE18</accession>
<reference evidence="3" key="1">
    <citation type="journal article" date="2019" name="Sci. Rep.">
        <title>Draft genome of Tanacetum cinerariifolium, the natural source of mosquito coil.</title>
        <authorList>
            <person name="Yamashiro T."/>
            <person name="Shiraishi A."/>
            <person name="Satake H."/>
            <person name="Nakayama K."/>
        </authorList>
    </citation>
    <scope>NUCLEOTIDE SEQUENCE</scope>
</reference>
<dbReference type="AlphaFoldDB" id="A0A6L2LE18"/>
<feature type="domain" description="Reverse transcriptase Ty1/copia-type" evidence="1">
    <location>
        <begin position="228"/>
        <end position="273"/>
    </location>
</feature>
<dbReference type="InterPro" id="IPR054722">
    <property type="entry name" value="PolX-like_BBD"/>
</dbReference>
<evidence type="ECO:0000313" key="3">
    <source>
        <dbReference type="EMBL" id="GEU59440.1"/>
    </source>
</evidence>
<comment type="caution">
    <text evidence="3">The sequence shown here is derived from an EMBL/GenBank/DDBJ whole genome shotgun (WGS) entry which is preliminary data.</text>
</comment>
<dbReference type="Pfam" id="PF22936">
    <property type="entry name" value="Pol_BBD"/>
    <property type="match status" value="1"/>
</dbReference>
<feature type="domain" description="Retrovirus-related Pol polyprotein from transposon TNT 1-94-like beta-barrel" evidence="2">
    <location>
        <begin position="80"/>
        <end position="125"/>
    </location>
</feature>
<name>A0A6L2LE18_TANCI</name>
<organism evidence="3">
    <name type="scientific">Tanacetum cinerariifolium</name>
    <name type="common">Dalmatian daisy</name>
    <name type="synonym">Chrysanthemum cinerariifolium</name>
    <dbReference type="NCBI Taxonomy" id="118510"/>
    <lineage>
        <taxon>Eukaryota</taxon>
        <taxon>Viridiplantae</taxon>
        <taxon>Streptophyta</taxon>
        <taxon>Embryophyta</taxon>
        <taxon>Tracheophyta</taxon>
        <taxon>Spermatophyta</taxon>
        <taxon>Magnoliopsida</taxon>
        <taxon>eudicotyledons</taxon>
        <taxon>Gunneridae</taxon>
        <taxon>Pentapetalae</taxon>
        <taxon>asterids</taxon>
        <taxon>campanulids</taxon>
        <taxon>Asterales</taxon>
        <taxon>Asteraceae</taxon>
        <taxon>Asteroideae</taxon>
        <taxon>Anthemideae</taxon>
        <taxon>Anthemidinae</taxon>
        <taxon>Tanacetum</taxon>
    </lineage>
</organism>
<evidence type="ECO:0000259" key="2">
    <source>
        <dbReference type="Pfam" id="PF22936"/>
    </source>
</evidence>
<dbReference type="InterPro" id="IPR013103">
    <property type="entry name" value="RVT_2"/>
</dbReference>